<dbReference type="AlphaFoldDB" id="L1JNX8"/>
<dbReference type="EMBL" id="JH992980">
    <property type="protein sequence ID" value="EKX49895.1"/>
    <property type="molecule type" value="Genomic_DNA"/>
</dbReference>
<organism evidence="7">
    <name type="scientific">Guillardia theta (strain CCMP2712)</name>
    <name type="common">Cryptophyte</name>
    <dbReference type="NCBI Taxonomy" id="905079"/>
    <lineage>
        <taxon>Eukaryota</taxon>
        <taxon>Cryptophyceae</taxon>
        <taxon>Pyrenomonadales</taxon>
        <taxon>Geminigeraceae</taxon>
        <taxon>Guillardia</taxon>
    </lineage>
</organism>
<proteinExistence type="predicted"/>
<evidence type="ECO:0000256" key="1">
    <source>
        <dbReference type="ARBA" id="ARBA00023015"/>
    </source>
</evidence>
<evidence type="ECO:0000256" key="4">
    <source>
        <dbReference type="ARBA" id="ARBA00023242"/>
    </source>
</evidence>
<dbReference type="PaxDb" id="55529-EKX49895"/>
<sequence>MEAERVVTINARSRHGLLRKIKSVQIDLNLLSSMFHMRQDNAARSLGVSLTSLKIACRRLGLSRWPYNGGVRAEGSGSGRGEGSAGEGGAGRREEEAVEDEEEGGEEDIIEGCCTTTDHDGNESDDVSDLSVKTVDATSETVLGPVLGVALEDQDSSVSDHGSDHRSSKYMDVGDVQVNVQWLGWYMNCDDTSPVFQ</sequence>
<keyword evidence="4" id="KW-0539">Nucleus</keyword>
<reference evidence="7 9" key="1">
    <citation type="journal article" date="2012" name="Nature">
        <title>Algal genomes reveal evolutionary mosaicism and the fate of nucleomorphs.</title>
        <authorList>
            <consortium name="DOE Joint Genome Institute"/>
            <person name="Curtis B.A."/>
            <person name="Tanifuji G."/>
            <person name="Burki F."/>
            <person name="Gruber A."/>
            <person name="Irimia M."/>
            <person name="Maruyama S."/>
            <person name="Arias M.C."/>
            <person name="Ball S.G."/>
            <person name="Gile G.H."/>
            <person name="Hirakawa Y."/>
            <person name="Hopkins J.F."/>
            <person name="Kuo A."/>
            <person name="Rensing S.A."/>
            <person name="Schmutz J."/>
            <person name="Symeonidi A."/>
            <person name="Elias M."/>
            <person name="Eveleigh R.J."/>
            <person name="Herman E.K."/>
            <person name="Klute M.J."/>
            <person name="Nakayama T."/>
            <person name="Obornik M."/>
            <person name="Reyes-Prieto A."/>
            <person name="Armbrust E.V."/>
            <person name="Aves S.J."/>
            <person name="Beiko R.G."/>
            <person name="Coutinho P."/>
            <person name="Dacks J.B."/>
            <person name="Durnford D.G."/>
            <person name="Fast N.M."/>
            <person name="Green B.R."/>
            <person name="Grisdale C.J."/>
            <person name="Hempel F."/>
            <person name="Henrissat B."/>
            <person name="Hoppner M.P."/>
            <person name="Ishida K."/>
            <person name="Kim E."/>
            <person name="Koreny L."/>
            <person name="Kroth P.G."/>
            <person name="Liu Y."/>
            <person name="Malik S.B."/>
            <person name="Maier U.G."/>
            <person name="McRose D."/>
            <person name="Mock T."/>
            <person name="Neilson J.A."/>
            <person name="Onodera N.T."/>
            <person name="Poole A.M."/>
            <person name="Pritham E.J."/>
            <person name="Richards T.A."/>
            <person name="Rocap G."/>
            <person name="Roy S.W."/>
            <person name="Sarai C."/>
            <person name="Schaack S."/>
            <person name="Shirato S."/>
            <person name="Slamovits C.H."/>
            <person name="Spencer D.F."/>
            <person name="Suzuki S."/>
            <person name="Worden A.Z."/>
            <person name="Zauner S."/>
            <person name="Barry K."/>
            <person name="Bell C."/>
            <person name="Bharti A.K."/>
            <person name="Crow J.A."/>
            <person name="Grimwood J."/>
            <person name="Kramer R."/>
            <person name="Lindquist E."/>
            <person name="Lucas S."/>
            <person name="Salamov A."/>
            <person name="McFadden G.I."/>
            <person name="Lane C.E."/>
            <person name="Keeling P.J."/>
            <person name="Gray M.W."/>
            <person name="Grigoriev I.V."/>
            <person name="Archibald J.M."/>
        </authorList>
    </citation>
    <scope>NUCLEOTIDE SEQUENCE</scope>
    <source>
        <strain evidence="7 9">CCMP2712</strain>
    </source>
</reference>
<evidence type="ECO:0000256" key="3">
    <source>
        <dbReference type="ARBA" id="ARBA00023163"/>
    </source>
</evidence>
<name>L1JNX8_GUITC</name>
<keyword evidence="2" id="KW-0238">DNA-binding</keyword>
<dbReference type="KEGG" id="gtt:GUITHDRAFT_104293"/>
<dbReference type="EnsemblProtists" id="EKX49895">
    <property type="protein sequence ID" value="EKX49895"/>
    <property type="gene ID" value="GUITHDRAFT_104293"/>
</dbReference>
<evidence type="ECO:0000313" key="8">
    <source>
        <dbReference type="EnsemblProtists" id="EKX49895"/>
    </source>
</evidence>
<feature type="region of interest" description="Disordered" evidence="5">
    <location>
        <begin position="68"/>
        <end position="130"/>
    </location>
</feature>
<dbReference type="PROSITE" id="PS51519">
    <property type="entry name" value="RWP_RK"/>
    <property type="match status" value="1"/>
</dbReference>
<gene>
    <name evidence="7" type="ORF">GUITHDRAFT_104293</name>
</gene>
<keyword evidence="1" id="KW-0805">Transcription regulation</keyword>
<evidence type="ECO:0000256" key="2">
    <source>
        <dbReference type="ARBA" id="ARBA00023125"/>
    </source>
</evidence>
<reference evidence="8" key="3">
    <citation type="submission" date="2015-06" db="UniProtKB">
        <authorList>
            <consortium name="EnsemblProtists"/>
        </authorList>
    </citation>
    <scope>IDENTIFICATION</scope>
</reference>
<evidence type="ECO:0000259" key="6">
    <source>
        <dbReference type="PROSITE" id="PS51519"/>
    </source>
</evidence>
<feature type="compositionally biased region" description="Acidic residues" evidence="5">
    <location>
        <begin position="96"/>
        <end position="110"/>
    </location>
</feature>
<evidence type="ECO:0000313" key="7">
    <source>
        <dbReference type="EMBL" id="EKX49895.1"/>
    </source>
</evidence>
<keyword evidence="3" id="KW-0804">Transcription</keyword>
<dbReference type="Pfam" id="PF02042">
    <property type="entry name" value="RWP-RK"/>
    <property type="match status" value="1"/>
</dbReference>
<dbReference type="InterPro" id="IPR003035">
    <property type="entry name" value="RWP-RK_dom"/>
</dbReference>
<feature type="domain" description="RWP-RK" evidence="6">
    <location>
        <begin position="8"/>
        <end position="97"/>
    </location>
</feature>
<evidence type="ECO:0000256" key="5">
    <source>
        <dbReference type="SAM" id="MobiDB-lite"/>
    </source>
</evidence>
<accession>L1JNX8</accession>
<dbReference type="OrthoDB" id="1747617at2759"/>
<reference evidence="9" key="2">
    <citation type="submission" date="2012-11" db="EMBL/GenBank/DDBJ databases">
        <authorList>
            <person name="Kuo A."/>
            <person name="Curtis B.A."/>
            <person name="Tanifuji G."/>
            <person name="Burki F."/>
            <person name="Gruber A."/>
            <person name="Irimia M."/>
            <person name="Maruyama S."/>
            <person name="Arias M.C."/>
            <person name="Ball S.G."/>
            <person name="Gile G.H."/>
            <person name="Hirakawa Y."/>
            <person name="Hopkins J.F."/>
            <person name="Rensing S.A."/>
            <person name="Schmutz J."/>
            <person name="Symeonidi A."/>
            <person name="Elias M."/>
            <person name="Eveleigh R.J."/>
            <person name="Herman E.K."/>
            <person name="Klute M.J."/>
            <person name="Nakayama T."/>
            <person name="Obornik M."/>
            <person name="Reyes-Prieto A."/>
            <person name="Armbrust E.V."/>
            <person name="Aves S.J."/>
            <person name="Beiko R.G."/>
            <person name="Coutinho P."/>
            <person name="Dacks J.B."/>
            <person name="Durnford D.G."/>
            <person name="Fast N.M."/>
            <person name="Green B.R."/>
            <person name="Grisdale C."/>
            <person name="Hempe F."/>
            <person name="Henrissat B."/>
            <person name="Hoppner M.P."/>
            <person name="Ishida K.-I."/>
            <person name="Kim E."/>
            <person name="Koreny L."/>
            <person name="Kroth P.G."/>
            <person name="Liu Y."/>
            <person name="Malik S.-B."/>
            <person name="Maier U.G."/>
            <person name="McRose D."/>
            <person name="Mock T."/>
            <person name="Neilson J.A."/>
            <person name="Onodera N.T."/>
            <person name="Poole A.M."/>
            <person name="Pritham E.J."/>
            <person name="Richards T.A."/>
            <person name="Rocap G."/>
            <person name="Roy S.W."/>
            <person name="Sarai C."/>
            <person name="Schaack S."/>
            <person name="Shirato S."/>
            <person name="Slamovits C.H."/>
            <person name="Spencer D.F."/>
            <person name="Suzuki S."/>
            <person name="Worden A.Z."/>
            <person name="Zauner S."/>
            <person name="Barry K."/>
            <person name="Bell C."/>
            <person name="Bharti A.K."/>
            <person name="Crow J.A."/>
            <person name="Grimwood J."/>
            <person name="Kramer R."/>
            <person name="Lindquist E."/>
            <person name="Lucas S."/>
            <person name="Salamov A."/>
            <person name="McFadden G.I."/>
            <person name="Lane C.E."/>
            <person name="Keeling P.J."/>
            <person name="Gray M.W."/>
            <person name="Grigoriev I.V."/>
            <person name="Archibald J.M."/>
        </authorList>
    </citation>
    <scope>NUCLEOTIDE SEQUENCE</scope>
    <source>
        <strain evidence="9">CCMP2712</strain>
    </source>
</reference>
<feature type="compositionally biased region" description="Gly residues" evidence="5">
    <location>
        <begin position="76"/>
        <end position="89"/>
    </location>
</feature>
<keyword evidence="9" id="KW-1185">Reference proteome</keyword>
<evidence type="ECO:0000313" key="9">
    <source>
        <dbReference type="Proteomes" id="UP000011087"/>
    </source>
</evidence>
<dbReference type="GeneID" id="17306578"/>
<dbReference type="Proteomes" id="UP000011087">
    <property type="component" value="Unassembled WGS sequence"/>
</dbReference>
<dbReference type="RefSeq" id="XP_005836875.1">
    <property type="nucleotide sequence ID" value="XM_005836818.1"/>
</dbReference>
<dbReference type="HOGENOM" id="CLU_1221649_0_0_1"/>
<protein>
    <recommendedName>
        <fullName evidence="6">RWP-RK domain-containing protein</fullName>
    </recommendedName>
</protein>
<dbReference type="GO" id="GO:0003677">
    <property type="term" value="F:DNA binding"/>
    <property type="evidence" value="ECO:0007669"/>
    <property type="project" value="UniProtKB-KW"/>
</dbReference>